<organism evidence="2 3">
    <name type="scientific">Nonomuraea longicatena</name>
    <dbReference type="NCBI Taxonomy" id="83682"/>
    <lineage>
        <taxon>Bacteria</taxon>
        <taxon>Bacillati</taxon>
        <taxon>Actinomycetota</taxon>
        <taxon>Actinomycetes</taxon>
        <taxon>Streptosporangiales</taxon>
        <taxon>Streptosporangiaceae</taxon>
        <taxon>Nonomuraea</taxon>
    </lineage>
</organism>
<dbReference type="InterPro" id="IPR029044">
    <property type="entry name" value="Nucleotide-diphossugar_trans"/>
</dbReference>
<evidence type="ECO:0000313" key="2">
    <source>
        <dbReference type="EMBL" id="GAA0952534.1"/>
    </source>
</evidence>
<dbReference type="Pfam" id="PF00535">
    <property type="entry name" value="Glycos_transf_2"/>
    <property type="match status" value="1"/>
</dbReference>
<feature type="domain" description="Glycosyltransferase 2-like" evidence="1">
    <location>
        <begin position="5"/>
        <end position="113"/>
    </location>
</feature>
<name>A0ABN1R720_9ACTN</name>
<dbReference type="SUPFAM" id="SSF53448">
    <property type="entry name" value="Nucleotide-diphospho-sugar transferases"/>
    <property type="match status" value="1"/>
</dbReference>
<dbReference type="EMBL" id="BAAAHQ010000054">
    <property type="protein sequence ID" value="GAA0952534.1"/>
    <property type="molecule type" value="Genomic_DNA"/>
</dbReference>
<comment type="caution">
    <text evidence="2">The sequence shown here is derived from an EMBL/GenBank/DDBJ whole genome shotgun (WGS) entry which is preliminary data.</text>
</comment>
<dbReference type="InterPro" id="IPR001173">
    <property type="entry name" value="Glyco_trans_2-like"/>
</dbReference>
<reference evidence="2 3" key="1">
    <citation type="journal article" date="2019" name="Int. J. Syst. Evol. Microbiol.">
        <title>The Global Catalogue of Microorganisms (GCM) 10K type strain sequencing project: providing services to taxonomists for standard genome sequencing and annotation.</title>
        <authorList>
            <consortium name="The Broad Institute Genomics Platform"/>
            <consortium name="The Broad Institute Genome Sequencing Center for Infectious Disease"/>
            <person name="Wu L."/>
            <person name="Ma J."/>
        </authorList>
    </citation>
    <scope>NUCLEOTIDE SEQUENCE [LARGE SCALE GENOMIC DNA]</scope>
    <source>
        <strain evidence="2 3">JCM 11136</strain>
    </source>
</reference>
<proteinExistence type="predicted"/>
<dbReference type="RefSeq" id="WP_343955013.1">
    <property type="nucleotide sequence ID" value="NZ_BAAAHQ010000054.1"/>
</dbReference>
<dbReference type="Proteomes" id="UP001501578">
    <property type="component" value="Unassembled WGS sequence"/>
</dbReference>
<dbReference type="PANTHER" id="PTHR43179:SF7">
    <property type="entry name" value="RHAMNOSYLTRANSFERASE WBBL"/>
    <property type="match status" value="1"/>
</dbReference>
<sequence>MRVALVIVTYNSADVLPGCLASIPAGAEGVELTDVVVADNASHDGSPVLAKQADGLPMRVVDVGSNAGYAAAINAGIAALDLDRLDAVYVLNPDCRLRPGSIRPLAEQAHRGIAVPYMINPDGSLQPSLRRMPSLGRAAVEAVIGGIRAGRIGALGELVTHPRDYVVARRVAWATGAAMCMSARMLAQLGPWDESFLLYSEETEYCLRAADHGWITWYEPCSVIEHIGGESAVNPALAALLIVNKVGLFRRRRGPLAGTLYFLIVLAGEAARALAGRRTSRRCVAWLLRPSLRWKSLPG</sequence>
<dbReference type="Gene3D" id="3.90.550.10">
    <property type="entry name" value="Spore Coat Polysaccharide Biosynthesis Protein SpsA, Chain A"/>
    <property type="match status" value="1"/>
</dbReference>
<evidence type="ECO:0000313" key="3">
    <source>
        <dbReference type="Proteomes" id="UP001501578"/>
    </source>
</evidence>
<protein>
    <submittedName>
        <fullName evidence="2">Glycosyltransferase family 2 protein</fullName>
    </submittedName>
</protein>
<accession>A0ABN1R720</accession>
<keyword evidence="3" id="KW-1185">Reference proteome</keyword>
<evidence type="ECO:0000259" key="1">
    <source>
        <dbReference type="Pfam" id="PF00535"/>
    </source>
</evidence>
<dbReference type="PANTHER" id="PTHR43179">
    <property type="entry name" value="RHAMNOSYLTRANSFERASE WBBL"/>
    <property type="match status" value="1"/>
</dbReference>
<gene>
    <name evidence="2" type="ORF">GCM10009560_74380</name>
</gene>